<sequence>MLIICQMLRNSRFFHGLWNLLQNRLIYLKRGLNFSSPQAAFDVRQRPFEAAPGLALKENRRRKAGAAPALQNDQM</sequence>
<proteinExistence type="predicted"/>
<keyword evidence="2" id="KW-1185">Reference proteome</keyword>
<evidence type="ECO:0000313" key="2">
    <source>
        <dbReference type="Proteomes" id="UP000239504"/>
    </source>
</evidence>
<protein>
    <submittedName>
        <fullName evidence="1">Uncharacterized protein</fullName>
    </submittedName>
</protein>
<organism evidence="1 2">
    <name type="scientific">Hyphococcus luteus</name>
    <dbReference type="NCBI Taxonomy" id="2058213"/>
    <lineage>
        <taxon>Bacteria</taxon>
        <taxon>Pseudomonadati</taxon>
        <taxon>Pseudomonadota</taxon>
        <taxon>Alphaproteobacteria</taxon>
        <taxon>Parvularculales</taxon>
        <taxon>Parvularculaceae</taxon>
        <taxon>Hyphococcus</taxon>
    </lineage>
</organism>
<accession>A0A2S7KA96</accession>
<comment type="caution">
    <text evidence="1">The sequence shown here is derived from an EMBL/GenBank/DDBJ whole genome shotgun (WGS) entry which is preliminary data.</text>
</comment>
<dbReference type="EMBL" id="PJCH01000001">
    <property type="protein sequence ID" value="PQA89369.1"/>
    <property type="molecule type" value="Genomic_DNA"/>
</dbReference>
<dbReference type="AlphaFoldDB" id="A0A2S7KA96"/>
<reference evidence="1 2" key="1">
    <citation type="submission" date="2017-12" db="EMBL/GenBank/DDBJ databases">
        <authorList>
            <person name="Hurst M.R.H."/>
        </authorList>
    </citation>
    <scope>NUCLEOTIDE SEQUENCE [LARGE SCALE GENOMIC DNA]</scope>
    <source>
        <strain evidence="1 2">SY-3-19</strain>
    </source>
</reference>
<gene>
    <name evidence="1" type="ORF">CW354_00385</name>
</gene>
<name>A0A2S7KA96_9PROT</name>
<dbReference type="Proteomes" id="UP000239504">
    <property type="component" value="Unassembled WGS sequence"/>
</dbReference>
<evidence type="ECO:0000313" key="1">
    <source>
        <dbReference type="EMBL" id="PQA89369.1"/>
    </source>
</evidence>